<dbReference type="AlphaFoldDB" id="A0AAY5EEW1"/>
<keyword evidence="2" id="KW-0472">Membrane</keyword>
<dbReference type="Proteomes" id="UP000314983">
    <property type="component" value="Chromosome 3"/>
</dbReference>
<evidence type="ECO:0000256" key="2">
    <source>
        <dbReference type="SAM" id="Phobius"/>
    </source>
</evidence>
<sequence length="194" mass="21133">MSEPARSYRGQRERNGGGNRRDHRPRPPPSDRFCTLFVPLCVSGIVLICATLTNMLVLFCIVAAQVTLSGMSAMNFGSSFVDTVIPFEGVELQQVRELDMQFGQMRAPGVYGGVVFSLVFGVISLLLVLSSNKPAYALPTEASDWPVCLPGYRGCGVCDCSGGKRLYARNGYTWMNSEAPTEPPIYVLIGPSIR</sequence>
<proteinExistence type="predicted"/>
<gene>
    <name evidence="3" type="primary">si:ch211-191a24.4</name>
</gene>
<organism evidence="3 4">
    <name type="scientific">Electrophorus electricus</name>
    <name type="common">Electric eel</name>
    <name type="synonym">Gymnotus electricus</name>
    <dbReference type="NCBI Taxonomy" id="8005"/>
    <lineage>
        <taxon>Eukaryota</taxon>
        <taxon>Metazoa</taxon>
        <taxon>Chordata</taxon>
        <taxon>Craniata</taxon>
        <taxon>Vertebrata</taxon>
        <taxon>Euteleostomi</taxon>
        <taxon>Actinopterygii</taxon>
        <taxon>Neopterygii</taxon>
        <taxon>Teleostei</taxon>
        <taxon>Ostariophysi</taxon>
        <taxon>Gymnotiformes</taxon>
        <taxon>Gymnotoidei</taxon>
        <taxon>Gymnotidae</taxon>
        <taxon>Electrophorus</taxon>
    </lineage>
</organism>
<keyword evidence="2" id="KW-0812">Transmembrane</keyword>
<protein>
    <submittedName>
        <fullName evidence="3">Uncharacterized protein</fullName>
    </submittedName>
</protein>
<feature type="transmembrane region" description="Helical" evidence="2">
    <location>
        <begin position="110"/>
        <end position="129"/>
    </location>
</feature>
<keyword evidence="2" id="KW-1133">Transmembrane helix</keyword>
<dbReference type="Ensembl" id="ENSEEET00000053981.1">
    <property type="protein sequence ID" value="ENSEEEP00000055338.1"/>
    <property type="gene ID" value="ENSEEEG00000028306.1"/>
</dbReference>
<evidence type="ECO:0000313" key="4">
    <source>
        <dbReference type="Proteomes" id="UP000314983"/>
    </source>
</evidence>
<name>A0AAY5EEW1_ELEEL</name>
<dbReference type="GeneTree" id="ENSGT01120000272400"/>
<feature type="region of interest" description="Disordered" evidence="1">
    <location>
        <begin position="1"/>
        <end position="27"/>
    </location>
</feature>
<reference evidence="3 4" key="1">
    <citation type="submission" date="2020-05" db="EMBL/GenBank/DDBJ databases">
        <title>Electrophorus electricus (electric eel) genome, fEleEle1, primary haplotype.</title>
        <authorList>
            <person name="Myers G."/>
            <person name="Meyer A."/>
            <person name="Fedrigo O."/>
            <person name="Formenti G."/>
            <person name="Rhie A."/>
            <person name="Tracey A."/>
            <person name="Sims Y."/>
            <person name="Jarvis E.D."/>
        </authorList>
    </citation>
    <scope>NUCLEOTIDE SEQUENCE [LARGE SCALE GENOMIC DNA]</scope>
</reference>
<reference evidence="3" key="3">
    <citation type="submission" date="2025-09" db="UniProtKB">
        <authorList>
            <consortium name="Ensembl"/>
        </authorList>
    </citation>
    <scope>IDENTIFICATION</scope>
</reference>
<accession>A0AAY5EEW1</accession>
<evidence type="ECO:0000313" key="3">
    <source>
        <dbReference type="Ensembl" id="ENSEEEP00000055338.1"/>
    </source>
</evidence>
<evidence type="ECO:0000256" key="1">
    <source>
        <dbReference type="SAM" id="MobiDB-lite"/>
    </source>
</evidence>
<reference evidence="3" key="2">
    <citation type="submission" date="2025-08" db="UniProtKB">
        <authorList>
            <consortium name="Ensembl"/>
        </authorList>
    </citation>
    <scope>IDENTIFICATION</scope>
</reference>
<feature type="transmembrane region" description="Helical" evidence="2">
    <location>
        <begin position="33"/>
        <end position="66"/>
    </location>
</feature>
<keyword evidence="4" id="KW-1185">Reference proteome</keyword>